<dbReference type="Proteomes" id="UP001596086">
    <property type="component" value="Unassembled WGS sequence"/>
</dbReference>
<sequence length="473" mass="51767">MRTKLPFVGPSYQARSLNADCQRTLNCYVELDNASPRAPIALYGTPGTVRKLTFPTAPVRACFKEGAYTWWVAGNVVYRVDSDYQQLALGEIGTYTGEIGIASNGGQILLVDGVHGWLIDVKASTLEAITDPEFPSGVTRATYQDGWFLVTGDGTGKFYMNEVPNDGCQWNGLDFASAEGAPDNTIGVISDHRELWLFGELSAEVWSNTGNADMPFQRAGNVFIEHGCAAAGTVAKADNTVFWLGADDKGAGIVWRADGYTPLRISTHAIERAIESYARIDDAFAFTYQQEGHIFYVLTFPAAGATWCYDAATQLWHERAWRDPDNGQLTRWRPSCHVYANGAHLLGDFETGDVYALDLDTYTDAGVPILRRRRTTATEALGLRRTYSSLQVDMETGVGVDNGQGEAPLLMLRYSNDGGHTWSPERTATVGGAGQYGARAKFHRLGSGRDRVWEISMTDPVKFAVFGAVVEMA</sequence>
<dbReference type="RefSeq" id="WP_379773765.1">
    <property type="nucleotide sequence ID" value="NZ_JBHSMZ010000016.1"/>
</dbReference>
<organism evidence="1 2">
    <name type="scientific">Massilia aerilata</name>
    <dbReference type="NCBI Taxonomy" id="453817"/>
    <lineage>
        <taxon>Bacteria</taxon>
        <taxon>Pseudomonadati</taxon>
        <taxon>Pseudomonadota</taxon>
        <taxon>Betaproteobacteria</taxon>
        <taxon>Burkholderiales</taxon>
        <taxon>Oxalobacteraceae</taxon>
        <taxon>Telluria group</taxon>
        <taxon>Massilia</taxon>
    </lineage>
</organism>
<evidence type="ECO:0008006" key="3">
    <source>
        <dbReference type="Google" id="ProtNLM"/>
    </source>
</evidence>
<dbReference type="EMBL" id="JBHSMZ010000016">
    <property type="protein sequence ID" value="MFC5550724.1"/>
    <property type="molecule type" value="Genomic_DNA"/>
</dbReference>
<proteinExistence type="predicted"/>
<evidence type="ECO:0000313" key="1">
    <source>
        <dbReference type="EMBL" id="MFC5550724.1"/>
    </source>
</evidence>
<keyword evidence="2" id="KW-1185">Reference proteome</keyword>
<name>A0ABW0S100_9BURK</name>
<protein>
    <recommendedName>
        <fullName evidence="3">Exo-alpha-sialidase</fullName>
    </recommendedName>
</protein>
<reference evidence="2" key="1">
    <citation type="journal article" date="2019" name="Int. J. Syst. Evol. Microbiol.">
        <title>The Global Catalogue of Microorganisms (GCM) 10K type strain sequencing project: providing services to taxonomists for standard genome sequencing and annotation.</title>
        <authorList>
            <consortium name="The Broad Institute Genomics Platform"/>
            <consortium name="The Broad Institute Genome Sequencing Center for Infectious Disease"/>
            <person name="Wu L."/>
            <person name="Ma J."/>
        </authorList>
    </citation>
    <scope>NUCLEOTIDE SEQUENCE [LARGE SCALE GENOMIC DNA]</scope>
    <source>
        <strain evidence="2">CGMCC 4.5798</strain>
    </source>
</reference>
<evidence type="ECO:0000313" key="2">
    <source>
        <dbReference type="Proteomes" id="UP001596086"/>
    </source>
</evidence>
<gene>
    <name evidence="1" type="ORF">ACFPO9_19580</name>
</gene>
<accession>A0ABW0S100</accession>
<comment type="caution">
    <text evidence="1">The sequence shown here is derived from an EMBL/GenBank/DDBJ whole genome shotgun (WGS) entry which is preliminary data.</text>
</comment>